<feature type="domain" description="Pyrrolo-quinoline quinone repeat" evidence="2">
    <location>
        <begin position="296"/>
        <end position="409"/>
    </location>
</feature>
<dbReference type="InterPro" id="IPR002372">
    <property type="entry name" value="PQQ_rpt_dom"/>
</dbReference>
<dbReference type="RefSeq" id="WP_380225443.1">
    <property type="nucleotide sequence ID" value="NZ_JBHSOF010000012.1"/>
</dbReference>
<organism evidence="3 4">
    <name type="scientific">Kitasatospora misakiensis</name>
    <dbReference type="NCBI Taxonomy" id="67330"/>
    <lineage>
        <taxon>Bacteria</taxon>
        <taxon>Bacillati</taxon>
        <taxon>Actinomycetota</taxon>
        <taxon>Actinomycetes</taxon>
        <taxon>Kitasatosporales</taxon>
        <taxon>Streptomycetaceae</taxon>
        <taxon>Kitasatospora</taxon>
    </lineage>
</organism>
<reference evidence="4" key="1">
    <citation type="journal article" date="2019" name="Int. J. Syst. Evol. Microbiol.">
        <title>The Global Catalogue of Microorganisms (GCM) 10K type strain sequencing project: providing services to taxonomists for standard genome sequencing and annotation.</title>
        <authorList>
            <consortium name="The Broad Institute Genomics Platform"/>
            <consortium name="The Broad Institute Genome Sequencing Center for Infectious Disease"/>
            <person name="Wu L."/>
            <person name="Ma J."/>
        </authorList>
    </citation>
    <scope>NUCLEOTIDE SEQUENCE [LARGE SCALE GENOMIC DNA]</scope>
    <source>
        <strain evidence="4">CGMCC 4.1437</strain>
    </source>
</reference>
<evidence type="ECO:0000313" key="3">
    <source>
        <dbReference type="EMBL" id="MFC5663766.1"/>
    </source>
</evidence>
<name>A0ABW0X5M1_9ACTN</name>
<proteinExistence type="predicted"/>
<dbReference type="InterPro" id="IPR011047">
    <property type="entry name" value="Quinoprotein_ADH-like_sf"/>
</dbReference>
<evidence type="ECO:0000259" key="2">
    <source>
        <dbReference type="Pfam" id="PF13360"/>
    </source>
</evidence>
<dbReference type="Proteomes" id="UP001595975">
    <property type="component" value="Unassembled WGS sequence"/>
</dbReference>
<dbReference type="PROSITE" id="PS51318">
    <property type="entry name" value="TAT"/>
    <property type="match status" value="1"/>
</dbReference>
<accession>A0ABW0X5M1</accession>
<dbReference type="InterPro" id="IPR006311">
    <property type="entry name" value="TAT_signal"/>
</dbReference>
<dbReference type="EMBL" id="JBHSOF010000012">
    <property type="protein sequence ID" value="MFC5663766.1"/>
    <property type="molecule type" value="Genomic_DNA"/>
</dbReference>
<protein>
    <submittedName>
        <fullName evidence="3">PQQ-binding-like beta-propeller repeat protein</fullName>
    </submittedName>
</protein>
<comment type="caution">
    <text evidence="3">The sequence shown here is derived from an EMBL/GenBank/DDBJ whole genome shotgun (WGS) entry which is preliminary data.</text>
</comment>
<evidence type="ECO:0000256" key="1">
    <source>
        <dbReference type="SAM" id="MobiDB-lite"/>
    </source>
</evidence>
<dbReference type="Pfam" id="PF13360">
    <property type="entry name" value="PQQ_2"/>
    <property type="match status" value="1"/>
</dbReference>
<gene>
    <name evidence="3" type="ORF">ACFP3U_12310</name>
</gene>
<evidence type="ECO:0000313" key="4">
    <source>
        <dbReference type="Proteomes" id="UP001595975"/>
    </source>
</evidence>
<dbReference type="Gene3D" id="2.130.10.10">
    <property type="entry name" value="YVTN repeat-like/Quinoprotein amine dehydrogenase"/>
    <property type="match status" value="1"/>
</dbReference>
<feature type="compositionally biased region" description="Low complexity" evidence="1">
    <location>
        <begin position="24"/>
        <end position="34"/>
    </location>
</feature>
<dbReference type="InterPro" id="IPR015943">
    <property type="entry name" value="WD40/YVTN_repeat-like_dom_sf"/>
</dbReference>
<sequence>MGTTPSDRPAGEASWQWDGDEEAAATATADVVSGGADGGGDGPRPTRRRLLTGAGLLAAGAAVWGVSRAAGGSKSEPPKPQPLPSKLYGSEPLWVYRGSEPMMPGRLSGRLFAPAYVTANGLRILDAATGAVTGTVEEPGVRGRPEDSPLIVGAGRLFTTSPGHVDARALTGPAAGWSRPLPPELGEQITLFGSDGAQVYGMVGSRVDTRGALFAMDATGRGLLWSRPVAERGENTVTVLPIGGRLLTWDTDPTAGMSLVDGTTGQRVWTTAGSAPVWSMMDQRHVYLPTSGATGVQALRLEDGAPRWSVRPGPGEEWRALPPLSDGYRVYVPRDNGLITAHEAGSGEQTWQCQLPFRLDRRSRPLLLSSGLLVPGPADAGVLVVEAESGRLSTIFADTGPGVDVWSLSSDGTRLYAGHDTTLYCLGELPVP</sequence>
<dbReference type="SUPFAM" id="SSF50998">
    <property type="entry name" value="Quinoprotein alcohol dehydrogenase-like"/>
    <property type="match status" value="1"/>
</dbReference>
<keyword evidence="4" id="KW-1185">Reference proteome</keyword>
<feature type="region of interest" description="Disordered" evidence="1">
    <location>
        <begin position="1"/>
        <end position="49"/>
    </location>
</feature>